<keyword evidence="3" id="KW-0443">Lipid metabolism</keyword>
<dbReference type="STRING" id="915059.NH26_05690"/>
<evidence type="ECO:0000256" key="1">
    <source>
        <dbReference type="ARBA" id="ARBA00022516"/>
    </source>
</evidence>
<comment type="caution">
    <text evidence="4">The sequence shown here is derived from an EMBL/GenBank/DDBJ whole genome shotgun (WGS) entry which is preliminary data.</text>
</comment>
<dbReference type="Proteomes" id="UP000179797">
    <property type="component" value="Unassembled WGS sequence"/>
</dbReference>
<accession>A0A1S1YXZ0</accession>
<keyword evidence="1" id="KW-0444">Lipid biosynthesis</keyword>
<dbReference type="GO" id="GO:0008770">
    <property type="term" value="F:[acyl-carrier-protein] phosphodiesterase activity"/>
    <property type="evidence" value="ECO:0007669"/>
    <property type="project" value="InterPro"/>
</dbReference>
<dbReference type="PIRSF" id="PIRSF011489">
    <property type="entry name" value="DUF479"/>
    <property type="match status" value="1"/>
</dbReference>
<sequence>MNYLAHLYLSKDDQEEMFGNFLGDFVKGKKLDYLPQKVEKGVRLHRLIDEYTDQHPVTKEIQNRLRPNAGRFSLIVVDIYYDHFLAKHWTSFEKQIDLYAFAHQFYDHPYWNKDWVPQKALDMYPYMKSYDWLNVYANLSGMEKVFSGMQRRIKNRAELSKAAGWLEEDYQFYQKHFFDFFPDLVNFTKQQKL</sequence>
<dbReference type="RefSeq" id="WP_044219139.1">
    <property type="nucleotide sequence ID" value="NZ_JRYR02000001.1"/>
</dbReference>
<evidence type="ECO:0000256" key="3">
    <source>
        <dbReference type="ARBA" id="ARBA00023098"/>
    </source>
</evidence>
<proteinExistence type="predicted"/>
<gene>
    <name evidence="4" type="ORF">NH26_05690</name>
</gene>
<evidence type="ECO:0000256" key="2">
    <source>
        <dbReference type="ARBA" id="ARBA00022801"/>
    </source>
</evidence>
<reference evidence="4 5" key="1">
    <citation type="journal article" date="2012" name="Int. J. Syst. Evol. Microbiol.">
        <title>Flammeovirga pacifica sp. nov., isolated from deep-sea sediment.</title>
        <authorList>
            <person name="Xu H."/>
            <person name="Fu Y."/>
            <person name="Yang N."/>
            <person name="Ding Z."/>
            <person name="Lai Q."/>
            <person name="Zeng R."/>
        </authorList>
    </citation>
    <scope>NUCLEOTIDE SEQUENCE [LARGE SCALE GENOMIC DNA]</scope>
    <source>
        <strain evidence="5">DSM 24597 / LMG 26175 / WPAGA1</strain>
    </source>
</reference>
<name>A0A1S1YXZ0_FLAPC</name>
<dbReference type="AlphaFoldDB" id="A0A1S1YXZ0"/>
<dbReference type="EMBL" id="JRYR02000001">
    <property type="protein sequence ID" value="OHX65879.1"/>
    <property type="molecule type" value="Genomic_DNA"/>
</dbReference>
<keyword evidence="2" id="KW-0378">Hydrolase</keyword>
<keyword evidence="5" id="KW-1185">Reference proteome</keyword>
<dbReference type="Pfam" id="PF04336">
    <property type="entry name" value="ACP_PD"/>
    <property type="match status" value="1"/>
</dbReference>
<dbReference type="PANTHER" id="PTHR38764:SF1">
    <property type="entry name" value="ACYL CARRIER PROTEIN PHOSPHODIESTERASE"/>
    <property type="match status" value="1"/>
</dbReference>
<dbReference type="PANTHER" id="PTHR38764">
    <property type="entry name" value="ACYL CARRIER PROTEIN PHOSPHODIESTERASE"/>
    <property type="match status" value="1"/>
</dbReference>
<organism evidence="4 5">
    <name type="scientific">Flammeovirga pacifica</name>
    <dbReference type="NCBI Taxonomy" id="915059"/>
    <lineage>
        <taxon>Bacteria</taxon>
        <taxon>Pseudomonadati</taxon>
        <taxon>Bacteroidota</taxon>
        <taxon>Cytophagia</taxon>
        <taxon>Cytophagales</taxon>
        <taxon>Flammeovirgaceae</taxon>
        <taxon>Flammeovirga</taxon>
    </lineage>
</organism>
<protein>
    <recommendedName>
        <fullName evidence="6">ACP phosphodiesterase</fullName>
    </recommendedName>
</protein>
<evidence type="ECO:0000313" key="4">
    <source>
        <dbReference type="EMBL" id="OHX65879.1"/>
    </source>
</evidence>
<dbReference type="OrthoDB" id="8442777at2"/>
<evidence type="ECO:0000313" key="5">
    <source>
        <dbReference type="Proteomes" id="UP000179797"/>
    </source>
</evidence>
<evidence type="ECO:0008006" key="6">
    <source>
        <dbReference type="Google" id="ProtNLM"/>
    </source>
</evidence>
<dbReference type="GO" id="GO:0006633">
    <property type="term" value="P:fatty acid biosynthetic process"/>
    <property type="evidence" value="ECO:0007669"/>
    <property type="project" value="InterPro"/>
</dbReference>
<dbReference type="InterPro" id="IPR007431">
    <property type="entry name" value="ACP_PD"/>
</dbReference>